<feature type="region of interest" description="Disordered" evidence="1">
    <location>
        <begin position="425"/>
        <end position="552"/>
    </location>
</feature>
<feature type="region of interest" description="Disordered" evidence="1">
    <location>
        <begin position="625"/>
        <end position="673"/>
    </location>
</feature>
<feature type="region of interest" description="Disordered" evidence="1">
    <location>
        <begin position="1285"/>
        <end position="1474"/>
    </location>
</feature>
<feature type="compositionally biased region" description="Low complexity" evidence="1">
    <location>
        <begin position="735"/>
        <end position="780"/>
    </location>
</feature>
<protein>
    <submittedName>
        <fullName evidence="2">Uncharacterized protein</fullName>
    </submittedName>
</protein>
<feature type="compositionally biased region" description="Pro residues" evidence="1">
    <location>
        <begin position="1033"/>
        <end position="1043"/>
    </location>
</feature>
<feature type="compositionally biased region" description="Pro residues" evidence="1">
    <location>
        <begin position="971"/>
        <end position="981"/>
    </location>
</feature>
<feature type="compositionally biased region" description="Polar residues" evidence="1">
    <location>
        <begin position="1446"/>
        <end position="1457"/>
    </location>
</feature>
<feature type="compositionally biased region" description="Polar residues" evidence="1">
    <location>
        <begin position="536"/>
        <end position="552"/>
    </location>
</feature>
<organism evidence="2">
    <name type="scientific">Psilocybe cubensis</name>
    <name type="common">Psychedelic mushroom</name>
    <name type="synonym">Stropharia cubensis</name>
    <dbReference type="NCBI Taxonomy" id="181762"/>
    <lineage>
        <taxon>Eukaryota</taxon>
        <taxon>Fungi</taxon>
        <taxon>Dikarya</taxon>
        <taxon>Basidiomycota</taxon>
        <taxon>Agaricomycotina</taxon>
        <taxon>Agaricomycetes</taxon>
        <taxon>Agaricomycetidae</taxon>
        <taxon>Agaricales</taxon>
        <taxon>Agaricineae</taxon>
        <taxon>Strophariaceae</taxon>
        <taxon>Psilocybe</taxon>
    </lineage>
</organism>
<feature type="compositionally biased region" description="Polar residues" evidence="1">
    <location>
        <begin position="1186"/>
        <end position="1207"/>
    </location>
</feature>
<proteinExistence type="predicted"/>
<feature type="region of interest" description="Disordered" evidence="1">
    <location>
        <begin position="250"/>
        <end position="280"/>
    </location>
</feature>
<reference evidence="2" key="1">
    <citation type="submission" date="2021-02" db="EMBL/GenBank/DDBJ databases">
        <title>Psilocybe cubensis genome.</title>
        <authorList>
            <person name="Mckernan K.J."/>
            <person name="Crawford S."/>
            <person name="Trippe A."/>
            <person name="Kane L.T."/>
            <person name="Mclaughlin S."/>
        </authorList>
    </citation>
    <scope>NUCLEOTIDE SEQUENCE [LARGE SCALE GENOMIC DNA]</scope>
    <source>
        <strain evidence="2">MGC-MH-2018</strain>
    </source>
</reference>
<feature type="compositionally biased region" description="Polar residues" evidence="1">
    <location>
        <begin position="915"/>
        <end position="943"/>
    </location>
</feature>
<feature type="compositionally biased region" description="Low complexity" evidence="1">
    <location>
        <begin position="443"/>
        <end position="457"/>
    </location>
</feature>
<feature type="region of interest" description="Disordered" evidence="1">
    <location>
        <begin position="1134"/>
        <end position="1161"/>
    </location>
</feature>
<feature type="region of interest" description="Disordered" evidence="1">
    <location>
        <begin position="1552"/>
        <end position="1577"/>
    </location>
</feature>
<feature type="compositionally biased region" description="Low complexity" evidence="1">
    <location>
        <begin position="999"/>
        <end position="1008"/>
    </location>
</feature>
<feature type="compositionally biased region" description="Pro residues" evidence="1">
    <location>
        <begin position="180"/>
        <end position="190"/>
    </location>
</feature>
<feature type="compositionally biased region" description="Polar residues" evidence="1">
    <location>
        <begin position="867"/>
        <end position="894"/>
    </location>
</feature>
<dbReference type="EMBL" id="JAFIQS010000019">
    <property type="protein sequence ID" value="KAG5162395.1"/>
    <property type="molecule type" value="Genomic_DNA"/>
</dbReference>
<name>A0A8H8CEW0_PSICU</name>
<feature type="compositionally biased region" description="Low complexity" evidence="1">
    <location>
        <begin position="1458"/>
        <end position="1473"/>
    </location>
</feature>
<feature type="region of interest" description="Disordered" evidence="1">
    <location>
        <begin position="160"/>
        <end position="228"/>
    </location>
</feature>
<feature type="region of interest" description="Disordered" evidence="1">
    <location>
        <begin position="1"/>
        <end position="127"/>
    </location>
</feature>
<feature type="compositionally biased region" description="Basic and acidic residues" evidence="1">
    <location>
        <begin position="625"/>
        <end position="648"/>
    </location>
</feature>
<feature type="compositionally biased region" description="Low complexity" evidence="1">
    <location>
        <begin position="1323"/>
        <end position="1347"/>
    </location>
</feature>
<comment type="caution">
    <text evidence="2">The sequence shown here is derived from an EMBL/GenBank/DDBJ whole genome shotgun (WGS) entry which is preliminary data.</text>
</comment>
<feature type="compositionally biased region" description="Pro residues" evidence="1">
    <location>
        <begin position="1"/>
        <end position="13"/>
    </location>
</feature>
<dbReference type="OrthoDB" id="2757368at2759"/>
<feature type="compositionally biased region" description="Polar residues" evidence="1">
    <location>
        <begin position="1285"/>
        <end position="1304"/>
    </location>
</feature>
<feature type="compositionally biased region" description="Low complexity" evidence="1">
    <location>
        <begin position="901"/>
        <end position="914"/>
    </location>
</feature>
<sequence>MNLSPPPPPPPFSSQPQREQQQNAAGYPPFKRNGQDAQHHQWAQAGPGPSSIPSSEHNQDSEQKRTGPLPRLGPSFTQESRLQQQQQQQHTPSYGHHQVPLNFRYDRDGSGSLHHGNHSQTHDSHCYPQPEPCMMPFMHPSATQHGPGIWRPLEQELQLQQGKISTSSAREVDHRIPSQSMPPPPPPHRPSNPVRNSLLSIAVPGPRTQPQQQDETQNQHQPGLSLSIPPHQQRMLAHAFQQLQSTFPAQSLPQFHPPSGVPNQGPPSSSSQIPPPSTPADPLYITIAALLKSLHNGLQSVLNETSSHMVQAMVKMHDDYVKLASKERQKARDLENVLAAERGAWERSRIDMQLEMDKLRMREERLRSDSVAHHAVVRDGIQKHHAAQDEAGMLRRENEELKSRLAKLGKIVETICYEDSSVGKDVATRNQGPTEDEKFAVASVSTSNPSTSSYSQTNGYTNTSNQSDIEIPPPSTSSSSTYTTPPNSRSVSSTPVPASAPASAPAIPHSAPQLAAHPQPHTHRRHSAPVPIPAPESTQTIAQLRPQSDSRRSYANSIMASPESRSVSPAFVHRQVDEEASAGGSRVEANIRNLNISKRVSTSVASEVEVIDLCSSPMSMAVDLRDGEEAEDVEHPDGQGRVMDEAPSRSRSPSPPELPRTAEDEASIGDHNQMDIEIGDDRTQHSEMEVNVKLESEVEVKLEHDDVQIDASVSQNENTSRRGYDNHVSYHFNAPTYPRNPNRRSSPFLPPLLSLPTPAAGSVPSPSPSSSRSPSPAPASTLMTRPRDSLPTANPTPPPTPTLTPSMSPFSSRKRSRADYEHGECHEESQGPSTRVKVERIEGEEMMMAVDDRPTMANIVTSSLTNAPSATLQTSQATTDNLDAPSSGSTSSPQACPAIESSSKLSTSRVSTGSVHSLNDGPSSLDVQSPPTQHGNSSNNNPVASRPLSASSNTTSGSGQTQASSSANVFPSPPRETPVPPTASISALKLRCKEEGEITPTTTPTATPTPAPLLISQPIHISPSKEEGEVSPTPSPAPAPTPATPATVPPRMVKDRRVTSASSAVPIPVAFASPRRHTIPASVHSSANMGGMDEAWDVRPAHTPVLLNALSSRGATVHGDAQKGKEGVVIESVPTKSQPSISNGTDIQNGRESSTAASVATSRPIAALTPGLIPVGTNVGEEREVTNASSHQNISVQSQTPQARAENSQMILAPSSSKSAAADARNHHNALATTDANKKVDPKAAAVAIGVAIADAIRHPDAKPNPVLNTILNALPLRPPVAVSNSQTVHVTPSTRSNTDSTPAGTAVPIRPPPLPTQSKQFQPSPQASSAPPHPAPSARNSAPNPRTTACPPLVPNSTSHARPGQKAPSSAAFHTMFRSKPHPQPTRPTANLHPNANLPPRPQMQSQPNRSQVQNMHPPPPPKADARTGNPSQVDGHSHNRQHPQQRVQSQPHLNTQSQPQQQNNSQRPPQQHKMGINHMELLYNRTDKCWTCRICLAGRQKELTSPSDSSSTPKPVVKFSIDAPWAELVGHCYNEHPVESQKLERLTPAQVAEMKQRMHLPQSNPGPSHKGNGAR</sequence>
<feature type="compositionally biased region" description="Polar residues" evidence="1">
    <location>
        <begin position="160"/>
        <end position="169"/>
    </location>
</feature>
<accession>A0A8H8CEW0</accession>
<feature type="compositionally biased region" description="Low complexity" evidence="1">
    <location>
        <begin position="476"/>
        <end position="512"/>
    </location>
</feature>
<feature type="region of interest" description="Disordered" evidence="1">
    <location>
        <begin position="705"/>
        <end position="835"/>
    </location>
</feature>
<evidence type="ECO:0000313" key="2">
    <source>
        <dbReference type="EMBL" id="KAG5162395.1"/>
    </source>
</evidence>
<feature type="compositionally biased region" description="Low complexity" evidence="1">
    <location>
        <begin position="949"/>
        <end position="968"/>
    </location>
</feature>
<feature type="compositionally biased region" description="Polar residues" evidence="1">
    <location>
        <begin position="458"/>
        <end position="468"/>
    </location>
</feature>
<evidence type="ECO:0000256" key="1">
    <source>
        <dbReference type="SAM" id="MobiDB-lite"/>
    </source>
</evidence>
<gene>
    <name evidence="2" type="ORF">JR316_012720</name>
</gene>
<feature type="compositionally biased region" description="Polar residues" evidence="1">
    <location>
        <begin position="1404"/>
        <end position="1416"/>
    </location>
</feature>
<feature type="compositionally biased region" description="Low complexity" evidence="1">
    <location>
        <begin position="261"/>
        <end position="272"/>
    </location>
</feature>
<feature type="compositionally biased region" description="Low complexity" evidence="1">
    <location>
        <begin position="209"/>
        <end position="221"/>
    </location>
</feature>
<feature type="region of interest" description="Disordered" evidence="1">
    <location>
        <begin position="867"/>
        <end position="1052"/>
    </location>
</feature>
<feature type="compositionally biased region" description="Basic and acidic residues" evidence="1">
    <location>
        <begin position="817"/>
        <end position="829"/>
    </location>
</feature>
<feature type="region of interest" description="Disordered" evidence="1">
    <location>
        <begin position="1183"/>
        <end position="1207"/>
    </location>
</feature>